<dbReference type="EMBL" id="JAPFFK010000013">
    <property type="protein sequence ID" value="KAJ6727501.1"/>
    <property type="molecule type" value="Genomic_DNA"/>
</dbReference>
<dbReference type="OrthoDB" id="1431247at2759"/>
<dbReference type="Pfam" id="PF00011">
    <property type="entry name" value="HSP20"/>
    <property type="match status" value="1"/>
</dbReference>
<comment type="similarity">
    <text evidence="2 3">Belongs to the small heat shock protein (HSP20) family.</text>
</comment>
<keyword evidence="5" id="KW-1133">Transmembrane helix</keyword>
<keyword evidence="1 7" id="KW-0346">Stress response</keyword>
<dbReference type="InterPro" id="IPR031107">
    <property type="entry name" value="Small_HSP"/>
</dbReference>
<reference evidence="7" key="1">
    <citation type="submission" date="2022-11" db="EMBL/GenBank/DDBJ databases">
        <authorList>
            <person name="Hyden B.L."/>
            <person name="Feng K."/>
            <person name="Yates T."/>
            <person name="Jawdy S."/>
            <person name="Smart L.B."/>
            <person name="Muchero W."/>
        </authorList>
    </citation>
    <scope>NUCLEOTIDE SEQUENCE</scope>
    <source>
        <tissue evidence="7">Shoot tip</tissue>
    </source>
</reference>
<dbReference type="InterPro" id="IPR002068">
    <property type="entry name" value="A-crystallin/Hsp20_dom"/>
</dbReference>
<evidence type="ECO:0000256" key="4">
    <source>
        <dbReference type="SAM" id="MobiDB-lite"/>
    </source>
</evidence>
<evidence type="ECO:0000256" key="3">
    <source>
        <dbReference type="RuleBase" id="RU003616"/>
    </source>
</evidence>
<feature type="domain" description="SHSP" evidence="6">
    <location>
        <begin position="36"/>
        <end position="141"/>
    </location>
</feature>
<feature type="compositionally biased region" description="Basic and acidic residues" evidence="4">
    <location>
        <begin position="361"/>
        <end position="405"/>
    </location>
</feature>
<evidence type="ECO:0000313" key="7">
    <source>
        <dbReference type="EMBL" id="KAJ6727501.1"/>
    </source>
</evidence>
<gene>
    <name evidence="7" type="ORF">OIU79_005396</name>
</gene>
<feature type="compositionally biased region" description="Basic and acidic residues" evidence="4">
    <location>
        <begin position="174"/>
        <end position="184"/>
    </location>
</feature>
<feature type="region of interest" description="Disordered" evidence="4">
    <location>
        <begin position="135"/>
        <end position="405"/>
    </location>
</feature>
<name>A0A9Q0UCE8_SALPP</name>
<comment type="caution">
    <text evidence="7">The sequence shown here is derived from an EMBL/GenBank/DDBJ whole genome shotgun (WGS) entry which is preliminary data.</text>
</comment>
<dbReference type="SUPFAM" id="SSF49764">
    <property type="entry name" value="HSP20-like chaperones"/>
    <property type="match status" value="1"/>
</dbReference>
<feature type="compositionally biased region" description="Basic and acidic residues" evidence="4">
    <location>
        <begin position="217"/>
        <end position="265"/>
    </location>
</feature>
<accession>A0A9Q0UCE8</accession>
<sequence length="438" mass="48502">MFNPRGAGYTGFRYTGFRPRGYNPIRGQPARTTSQSLPTNFQPKTEWKEEDAALVLLVYLPGFLREQVRVTPEEQIRYIRVNGERILSNDTRNRFNTAYSVPKNCDLSQMKAGFANGILTIRIPKNIPAVKNADTGEVEGTASQEDPGVQEFTGKPKPEKNGEETPSGTTSATSDKETKGKDVEAQGPQKAASEAVSQKGQDEGPQKANLLANTAKQIEEKSAGLDGEKGDQNVTEKREKNEPKGKPVEEEKPEKVAEKPEKEEEKGEEPEIAEKVVEKPLVKEEEKDEKAVEKPLVKEEEKDGKVVEKPLVKEEEKDEKAVEKPLVKEEEKDGKVVEKPLVREEEKDEKREEPGIADSSVQKKTEEGKNERAAGDDEKEKCNEDSSGDTEKARPSADKDGDMKTDEDQLIVNICVAVSAIMAVGAHFYAIFSSSSKI</sequence>
<keyword evidence="5" id="KW-0812">Transmembrane</keyword>
<dbReference type="PANTHER" id="PTHR11527">
    <property type="entry name" value="HEAT-SHOCK PROTEIN 20 FAMILY MEMBER"/>
    <property type="match status" value="1"/>
</dbReference>
<dbReference type="AlphaFoldDB" id="A0A9Q0UCE8"/>
<keyword evidence="8" id="KW-1185">Reference proteome</keyword>
<feature type="transmembrane region" description="Helical" evidence="5">
    <location>
        <begin position="410"/>
        <end position="432"/>
    </location>
</feature>
<reference evidence="7" key="2">
    <citation type="journal article" date="2023" name="Int. J. Mol. Sci.">
        <title>De Novo Assembly and Annotation of 11 Diverse Shrub Willow (Salix) Genomes Reveals Novel Gene Organization in Sex-Linked Regions.</title>
        <authorList>
            <person name="Hyden B."/>
            <person name="Feng K."/>
            <person name="Yates T.B."/>
            <person name="Jawdy S."/>
            <person name="Cereghino C."/>
            <person name="Smart L.B."/>
            <person name="Muchero W."/>
        </authorList>
    </citation>
    <scope>NUCLEOTIDE SEQUENCE</scope>
    <source>
        <tissue evidence="7">Shoot tip</tissue>
    </source>
</reference>
<evidence type="ECO:0000259" key="6">
    <source>
        <dbReference type="PROSITE" id="PS01031"/>
    </source>
</evidence>
<evidence type="ECO:0000256" key="5">
    <source>
        <dbReference type="SAM" id="Phobius"/>
    </source>
</evidence>
<dbReference type="PROSITE" id="PS01031">
    <property type="entry name" value="SHSP"/>
    <property type="match status" value="1"/>
</dbReference>
<protein>
    <submittedName>
        <fullName evidence="7">HEAT SHOCK PROTEIN 26</fullName>
    </submittedName>
</protein>
<dbReference type="Gene3D" id="2.60.40.790">
    <property type="match status" value="1"/>
</dbReference>
<proteinExistence type="inferred from homology"/>
<evidence type="ECO:0000313" key="8">
    <source>
        <dbReference type="Proteomes" id="UP001151532"/>
    </source>
</evidence>
<dbReference type="CDD" id="cd06464">
    <property type="entry name" value="ACD_sHsps-like"/>
    <property type="match status" value="1"/>
</dbReference>
<evidence type="ECO:0000256" key="1">
    <source>
        <dbReference type="ARBA" id="ARBA00023016"/>
    </source>
</evidence>
<dbReference type="InterPro" id="IPR008978">
    <property type="entry name" value="HSP20-like_chaperone"/>
</dbReference>
<organism evidence="7 8">
    <name type="scientific">Salix purpurea</name>
    <name type="common">Purple osier willow</name>
    <dbReference type="NCBI Taxonomy" id="77065"/>
    <lineage>
        <taxon>Eukaryota</taxon>
        <taxon>Viridiplantae</taxon>
        <taxon>Streptophyta</taxon>
        <taxon>Embryophyta</taxon>
        <taxon>Tracheophyta</taxon>
        <taxon>Spermatophyta</taxon>
        <taxon>Magnoliopsida</taxon>
        <taxon>eudicotyledons</taxon>
        <taxon>Gunneridae</taxon>
        <taxon>Pentapetalae</taxon>
        <taxon>rosids</taxon>
        <taxon>fabids</taxon>
        <taxon>Malpighiales</taxon>
        <taxon>Salicaceae</taxon>
        <taxon>Saliceae</taxon>
        <taxon>Salix</taxon>
    </lineage>
</organism>
<evidence type="ECO:0000256" key="2">
    <source>
        <dbReference type="PROSITE-ProRule" id="PRU00285"/>
    </source>
</evidence>
<feature type="compositionally biased region" description="Basic and acidic residues" evidence="4">
    <location>
        <begin position="154"/>
        <end position="163"/>
    </location>
</feature>
<feature type="compositionally biased region" description="Polar residues" evidence="4">
    <location>
        <begin position="164"/>
        <end position="173"/>
    </location>
</feature>
<dbReference type="Proteomes" id="UP001151532">
    <property type="component" value="Chromosome 8"/>
</dbReference>
<feature type="compositionally biased region" description="Basic and acidic residues" evidence="4">
    <location>
        <begin position="272"/>
        <end position="354"/>
    </location>
</feature>
<keyword evidence="5" id="KW-0472">Membrane</keyword>